<dbReference type="AlphaFoldDB" id="A0A0C1RAY1"/>
<dbReference type="RefSeq" id="WP_080618905.1">
    <property type="nucleotide sequence ID" value="NZ_AYSO01000014.1"/>
</dbReference>
<comment type="caution">
    <text evidence="1">The sequence shown here is derived from an EMBL/GenBank/DDBJ whole genome shotgun (WGS) entry which is preliminary data.</text>
</comment>
<evidence type="ECO:0008006" key="3">
    <source>
        <dbReference type="Google" id="ProtNLM"/>
    </source>
</evidence>
<accession>A0A0C1RAY1</accession>
<dbReference type="Proteomes" id="UP000031366">
    <property type="component" value="Unassembled WGS sequence"/>
</dbReference>
<sequence length="44" mass="5337">MFNFYKLFYSEKYLSLDDLKEAAKWGVLTVEEFKSITEMDYITE</sequence>
<evidence type="ECO:0000313" key="2">
    <source>
        <dbReference type="Proteomes" id="UP000031366"/>
    </source>
</evidence>
<name>A0A0C1RAY1_9CLOT</name>
<protein>
    <recommendedName>
        <fullName evidence="3">XkdX family protein</fullName>
    </recommendedName>
</protein>
<evidence type="ECO:0000313" key="1">
    <source>
        <dbReference type="EMBL" id="KIE47571.1"/>
    </source>
</evidence>
<organism evidence="1 2">
    <name type="scientific">Clostridium argentinense CDC 2741</name>
    <dbReference type="NCBI Taxonomy" id="1418104"/>
    <lineage>
        <taxon>Bacteria</taxon>
        <taxon>Bacillati</taxon>
        <taxon>Bacillota</taxon>
        <taxon>Clostridia</taxon>
        <taxon>Eubacteriales</taxon>
        <taxon>Clostridiaceae</taxon>
        <taxon>Clostridium</taxon>
    </lineage>
</organism>
<keyword evidence="2" id="KW-1185">Reference proteome</keyword>
<dbReference type="InterPro" id="IPR010022">
    <property type="entry name" value="XkdX"/>
</dbReference>
<reference evidence="1 2" key="1">
    <citation type="journal article" date="2015" name="Infect. Genet. Evol.">
        <title>Genomic sequences of six botulinum neurotoxin-producing strains representing three clostridial species illustrate the mobility and diversity of botulinum neurotoxin genes.</title>
        <authorList>
            <person name="Smith T.J."/>
            <person name="Hill K.K."/>
            <person name="Xie G."/>
            <person name="Foley B.T."/>
            <person name="Williamson C.H."/>
            <person name="Foster J.T."/>
            <person name="Johnson S.L."/>
            <person name="Chertkov O."/>
            <person name="Teshima H."/>
            <person name="Gibbons H.S."/>
            <person name="Johnsky L.A."/>
            <person name="Karavis M.A."/>
            <person name="Smith L.A."/>
        </authorList>
    </citation>
    <scope>NUCLEOTIDE SEQUENCE [LARGE SCALE GENOMIC DNA]</scope>
    <source>
        <strain evidence="1 2">CDC 2741</strain>
    </source>
</reference>
<dbReference type="Pfam" id="PF09693">
    <property type="entry name" value="Phage_XkdX"/>
    <property type="match status" value="1"/>
</dbReference>
<gene>
    <name evidence="1" type="ORF">U732_2943</name>
</gene>
<dbReference type="EMBL" id="AYSO01000014">
    <property type="protein sequence ID" value="KIE47571.1"/>
    <property type="molecule type" value="Genomic_DNA"/>
</dbReference>
<proteinExistence type="predicted"/>
<dbReference type="OrthoDB" id="2911343at2"/>